<feature type="compositionally biased region" description="Polar residues" evidence="1">
    <location>
        <begin position="85"/>
        <end position="95"/>
    </location>
</feature>
<feature type="compositionally biased region" description="Basic residues" evidence="1">
    <location>
        <begin position="68"/>
        <end position="77"/>
    </location>
</feature>
<reference evidence="2" key="1">
    <citation type="submission" date="2015-12" db="EMBL/GenBank/DDBJ databases">
        <title>De novo transcriptome assembly of four potential Pierce s Disease insect vectors from Arizona vineyards.</title>
        <authorList>
            <person name="Tassone E.E."/>
        </authorList>
    </citation>
    <scope>NUCLEOTIDE SEQUENCE</scope>
</reference>
<feature type="region of interest" description="Disordered" evidence="1">
    <location>
        <begin position="18"/>
        <end position="95"/>
    </location>
</feature>
<accession>A0A1B6EB87</accession>
<evidence type="ECO:0000256" key="1">
    <source>
        <dbReference type="SAM" id="MobiDB-lite"/>
    </source>
</evidence>
<feature type="compositionally biased region" description="Basic residues" evidence="1">
    <location>
        <begin position="42"/>
        <end position="53"/>
    </location>
</feature>
<protein>
    <submittedName>
        <fullName evidence="2">Uncharacterized protein</fullName>
    </submittedName>
</protein>
<dbReference type="EMBL" id="GEDC01002099">
    <property type="protein sequence ID" value="JAS35199.1"/>
    <property type="molecule type" value="Transcribed_RNA"/>
</dbReference>
<sequence length="144" mass="16602">MESKSIIDEAVALEINTSPLRPQLEVPPVHANSGDRKESGKKQCRQHRRNLNKKIKELEQKLKETQKSKNKYKKRYERLKDTRKSVSTPSPGTNTIKLLGKKALPVEVKRKLLFAEVMACVSCFTIQKYQFNQTQKDVLKKHGN</sequence>
<organism evidence="2">
    <name type="scientific">Clastoptera arizonana</name>
    <name type="common">Arizona spittle bug</name>
    <dbReference type="NCBI Taxonomy" id="38151"/>
    <lineage>
        <taxon>Eukaryota</taxon>
        <taxon>Metazoa</taxon>
        <taxon>Ecdysozoa</taxon>
        <taxon>Arthropoda</taxon>
        <taxon>Hexapoda</taxon>
        <taxon>Insecta</taxon>
        <taxon>Pterygota</taxon>
        <taxon>Neoptera</taxon>
        <taxon>Paraneoptera</taxon>
        <taxon>Hemiptera</taxon>
        <taxon>Auchenorrhyncha</taxon>
        <taxon>Cercopoidea</taxon>
        <taxon>Clastopteridae</taxon>
        <taxon>Clastoptera</taxon>
    </lineage>
</organism>
<gene>
    <name evidence="2" type="ORF">g.6569</name>
</gene>
<dbReference type="AlphaFoldDB" id="A0A1B6EB87"/>
<name>A0A1B6EB87_9HEMI</name>
<feature type="compositionally biased region" description="Basic and acidic residues" evidence="1">
    <location>
        <begin position="54"/>
        <end position="67"/>
    </location>
</feature>
<proteinExistence type="predicted"/>
<evidence type="ECO:0000313" key="2">
    <source>
        <dbReference type="EMBL" id="JAS35199.1"/>
    </source>
</evidence>